<gene>
    <name evidence="3" type="ORF">QCA50_005336</name>
</gene>
<feature type="compositionally biased region" description="Pro residues" evidence="1">
    <location>
        <begin position="430"/>
        <end position="439"/>
    </location>
</feature>
<feature type="transmembrane region" description="Helical" evidence="2">
    <location>
        <begin position="179"/>
        <end position="199"/>
    </location>
</feature>
<protein>
    <submittedName>
        <fullName evidence="3">Uncharacterized protein</fullName>
    </submittedName>
</protein>
<feature type="transmembrane region" description="Helical" evidence="2">
    <location>
        <begin position="232"/>
        <end position="254"/>
    </location>
</feature>
<evidence type="ECO:0000313" key="4">
    <source>
        <dbReference type="Proteomes" id="UP001385951"/>
    </source>
</evidence>
<proteinExistence type="predicted"/>
<feature type="transmembrane region" description="Helical" evidence="2">
    <location>
        <begin position="266"/>
        <end position="287"/>
    </location>
</feature>
<feature type="compositionally biased region" description="Polar residues" evidence="1">
    <location>
        <begin position="352"/>
        <end position="362"/>
    </location>
</feature>
<keyword evidence="4" id="KW-1185">Reference proteome</keyword>
<feature type="region of interest" description="Disordered" evidence="1">
    <location>
        <begin position="347"/>
        <end position="374"/>
    </location>
</feature>
<dbReference type="Proteomes" id="UP001385951">
    <property type="component" value="Unassembled WGS sequence"/>
</dbReference>
<sequence>MSTASPTAFLLWALLSVLFLGFLVHHLWCYDKFNCLRWSSGRQPGAFKRVMTYSYLGSVPLLVFYSVATTVIKYREGYTIILPENKIISTPLDHYSVDAHRWLIPLDFVFSVVWSLELVTHLEELAFWLYLLHQKPQKAEWFSSWEYRFWYLGSMVAIIGMPLTVIITRRNVITCDAYILLVGASGSTITTICFLYVLWKFPAFIRHVKVEGADPSVVVRLATFYQLNQARVVFRFLFTVPLLVISLDGIIGGPHIVNKDVFWTDFLHMVAGIGCFVSTCITLLIFFPRSITNEAGYRPKAPTMPNSPKSVITPPYPMSTQPSQMYPTSPQHTIPISVLQREADDWDDDSAISPSDSVQYSDVDQVPPYPHVSHPQYIHANLQQAVQLQQVQEDGSTVPAQYQHHHPENIAYQRHPFPHSQSSPQILSPPNSPAKPRAPMPQRRSYRHYTRRVSSVLPTVEVPESELAAAGVGLGIGTPSFDDRGPLQQGSDTQLRMVISAGQSSVTVRPPSTNLHPYVMTFTSPIDLTDIPPAVNNARPT</sequence>
<feature type="transmembrane region" description="Helical" evidence="2">
    <location>
        <begin position="108"/>
        <end position="129"/>
    </location>
</feature>
<evidence type="ECO:0000256" key="2">
    <source>
        <dbReference type="SAM" id="Phobius"/>
    </source>
</evidence>
<keyword evidence="2" id="KW-1133">Transmembrane helix</keyword>
<feature type="transmembrane region" description="Helical" evidence="2">
    <location>
        <begin position="149"/>
        <end position="167"/>
    </location>
</feature>
<name>A0AAW0GGN1_9APHY</name>
<accession>A0AAW0GGN1</accession>
<reference evidence="3 4" key="1">
    <citation type="submission" date="2022-09" db="EMBL/GenBank/DDBJ databases">
        <authorList>
            <person name="Palmer J.M."/>
        </authorList>
    </citation>
    <scope>NUCLEOTIDE SEQUENCE [LARGE SCALE GENOMIC DNA]</scope>
    <source>
        <strain evidence="3 4">DSM 7382</strain>
    </source>
</reference>
<dbReference type="AlphaFoldDB" id="A0AAW0GGN1"/>
<feature type="region of interest" description="Disordered" evidence="1">
    <location>
        <begin position="413"/>
        <end position="449"/>
    </location>
</feature>
<organism evidence="3 4">
    <name type="scientific">Cerrena zonata</name>
    <dbReference type="NCBI Taxonomy" id="2478898"/>
    <lineage>
        <taxon>Eukaryota</taxon>
        <taxon>Fungi</taxon>
        <taxon>Dikarya</taxon>
        <taxon>Basidiomycota</taxon>
        <taxon>Agaricomycotina</taxon>
        <taxon>Agaricomycetes</taxon>
        <taxon>Polyporales</taxon>
        <taxon>Cerrenaceae</taxon>
        <taxon>Cerrena</taxon>
    </lineage>
</organism>
<dbReference type="EMBL" id="JASBNA010000005">
    <property type="protein sequence ID" value="KAK7691931.1"/>
    <property type="molecule type" value="Genomic_DNA"/>
</dbReference>
<keyword evidence="2" id="KW-0472">Membrane</keyword>
<evidence type="ECO:0000256" key="1">
    <source>
        <dbReference type="SAM" id="MobiDB-lite"/>
    </source>
</evidence>
<feature type="compositionally biased region" description="Polar residues" evidence="1">
    <location>
        <begin position="419"/>
        <end position="429"/>
    </location>
</feature>
<evidence type="ECO:0000313" key="3">
    <source>
        <dbReference type="EMBL" id="KAK7691931.1"/>
    </source>
</evidence>
<keyword evidence="2" id="KW-0812">Transmembrane</keyword>
<comment type="caution">
    <text evidence="3">The sequence shown here is derived from an EMBL/GenBank/DDBJ whole genome shotgun (WGS) entry which is preliminary data.</text>
</comment>
<feature type="transmembrane region" description="Helical" evidence="2">
    <location>
        <begin position="6"/>
        <end position="29"/>
    </location>
</feature>
<feature type="transmembrane region" description="Helical" evidence="2">
    <location>
        <begin position="50"/>
        <end position="68"/>
    </location>
</feature>